<keyword evidence="11" id="KW-0902">Two-component regulatory system</keyword>
<evidence type="ECO:0000256" key="6">
    <source>
        <dbReference type="ARBA" id="ARBA00022692"/>
    </source>
</evidence>
<evidence type="ECO:0000313" key="14">
    <source>
        <dbReference type="EMBL" id="MCJ8014570.1"/>
    </source>
</evidence>
<keyword evidence="15" id="KW-1185">Reference proteome</keyword>
<dbReference type="GO" id="GO:0005524">
    <property type="term" value="F:ATP binding"/>
    <property type="evidence" value="ECO:0007669"/>
    <property type="project" value="UniProtKB-KW"/>
</dbReference>
<organism evidence="14 15">
    <name type="scientific">Paenibacillus mangrovi</name>
    <dbReference type="NCBI Taxonomy" id="2931978"/>
    <lineage>
        <taxon>Bacteria</taxon>
        <taxon>Bacillati</taxon>
        <taxon>Bacillota</taxon>
        <taxon>Bacilli</taxon>
        <taxon>Bacillales</taxon>
        <taxon>Paenibacillaceae</taxon>
        <taxon>Paenibacillus</taxon>
    </lineage>
</organism>
<keyword evidence="6" id="KW-0812">Transmembrane</keyword>
<evidence type="ECO:0000256" key="10">
    <source>
        <dbReference type="ARBA" id="ARBA00022989"/>
    </source>
</evidence>
<dbReference type="Pfam" id="PF00512">
    <property type="entry name" value="HisKA"/>
    <property type="match status" value="1"/>
</dbReference>
<dbReference type="Pfam" id="PF02518">
    <property type="entry name" value="HATPase_c"/>
    <property type="match status" value="1"/>
</dbReference>
<evidence type="ECO:0000256" key="8">
    <source>
        <dbReference type="ARBA" id="ARBA00022777"/>
    </source>
</evidence>
<dbReference type="Gene3D" id="1.10.287.130">
    <property type="match status" value="1"/>
</dbReference>
<dbReference type="PRINTS" id="PR00344">
    <property type="entry name" value="BCTRLSENSOR"/>
</dbReference>
<dbReference type="EMBL" id="JALIRP010000012">
    <property type="protein sequence ID" value="MCJ8014570.1"/>
    <property type="molecule type" value="Genomic_DNA"/>
</dbReference>
<keyword evidence="12" id="KW-0472">Membrane</keyword>
<dbReference type="Gene3D" id="3.30.565.10">
    <property type="entry name" value="Histidine kinase-like ATPase, C-terminal domain"/>
    <property type="match status" value="1"/>
</dbReference>
<dbReference type="CDD" id="cd00082">
    <property type="entry name" value="HisKA"/>
    <property type="match status" value="1"/>
</dbReference>
<keyword evidence="8 14" id="KW-0418">Kinase</keyword>
<proteinExistence type="predicted"/>
<dbReference type="FunFam" id="3.30.565.10:FF:000013">
    <property type="entry name" value="Two-component sensor histidine kinase"/>
    <property type="match status" value="1"/>
</dbReference>
<accession>A0A9X1WVJ6</accession>
<evidence type="ECO:0000256" key="12">
    <source>
        <dbReference type="ARBA" id="ARBA00023136"/>
    </source>
</evidence>
<dbReference type="AlphaFoldDB" id="A0A9X1WVJ6"/>
<dbReference type="InterPro" id="IPR050351">
    <property type="entry name" value="BphY/WalK/GraS-like"/>
</dbReference>
<evidence type="ECO:0000256" key="2">
    <source>
        <dbReference type="ARBA" id="ARBA00004370"/>
    </source>
</evidence>
<dbReference type="PROSITE" id="PS50109">
    <property type="entry name" value="HIS_KIN"/>
    <property type="match status" value="1"/>
</dbReference>
<dbReference type="SUPFAM" id="SSF47384">
    <property type="entry name" value="Homodimeric domain of signal transducing histidine kinase"/>
    <property type="match status" value="1"/>
</dbReference>
<dbReference type="GO" id="GO:0005886">
    <property type="term" value="C:plasma membrane"/>
    <property type="evidence" value="ECO:0007669"/>
    <property type="project" value="TreeGrafter"/>
</dbReference>
<sequence length="311" mass="35786">MVLVLGVIIIILAVLNLWQFLSRKNTIRNLNEINEILANIMKQGSAEKVFLMTDQRTIQLLLVQINRLLDYNQKVAADYTRTKESSRKMLSNMIHDFKTPLTVILVYIEKLKLDENLTTEQRLEIIDRLHQKMLSFITLMNQFFDLVKIESDDYAIPLNKILINEVCRRNVLEFYGLLQSKGLQVELDIPEQSLYILGNEDALNRILSNLISNSIRYGSDGGVLGLTVREDGDWIAVDVWDKGKGIAEVHQERVFERLYTLDDARNPQFQGSGLGLSITKRLTEAMKGSIQLRSKPDDKTVFTCTFKRITY</sequence>
<evidence type="ECO:0000313" key="15">
    <source>
        <dbReference type="Proteomes" id="UP001139347"/>
    </source>
</evidence>
<comment type="caution">
    <text evidence="14">The sequence shown here is derived from an EMBL/GenBank/DDBJ whole genome shotgun (WGS) entry which is preliminary data.</text>
</comment>
<dbReference type="InterPro" id="IPR036890">
    <property type="entry name" value="HATPase_C_sf"/>
</dbReference>
<protein>
    <recommendedName>
        <fullName evidence="3">histidine kinase</fullName>
        <ecNumber evidence="3">2.7.13.3</ecNumber>
    </recommendedName>
</protein>
<dbReference type="PANTHER" id="PTHR45453">
    <property type="entry name" value="PHOSPHATE REGULON SENSOR PROTEIN PHOR"/>
    <property type="match status" value="1"/>
</dbReference>
<dbReference type="PANTHER" id="PTHR45453:SF1">
    <property type="entry name" value="PHOSPHATE REGULON SENSOR PROTEIN PHOR"/>
    <property type="match status" value="1"/>
</dbReference>
<dbReference type="GO" id="GO:0004721">
    <property type="term" value="F:phosphoprotein phosphatase activity"/>
    <property type="evidence" value="ECO:0007669"/>
    <property type="project" value="TreeGrafter"/>
</dbReference>
<gene>
    <name evidence="14" type="ORF">MUG84_22990</name>
</gene>
<reference evidence="14" key="1">
    <citation type="submission" date="2022-04" db="EMBL/GenBank/DDBJ databases">
        <title>Paenibacillus mangrovi sp. nov., a novel endophytic bacterium isolated from bark of Kandelia candel.</title>
        <authorList>
            <person name="Tuo L."/>
        </authorList>
    </citation>
    <scope>NUCLEOTIDE SEQUENCE</scope>
    <source>
        <strain evidence="14">KQZ6P-2</strain>
    </source>
</reference>
<keyword evidence="7" id="KW-0547">Nucleotide-binding</keyword>
<dbReference type="InterPro" id="IPR004358">
    <property type="entry name" value="Sig_transdc_His_kin-like_C"/>
</dbReference>
<dbReference type="InterPro" id="IPR003661">
    <property type="entry name" value="HisK_dim/P_dom"/>
</dbReference>
<dbReference type="RefSeq" id="WP_244729387.1">
    <property type="nucleotide sequence ID" value="NZ_JALIRP010000012.1"/>
</dbReference>
<evidence type="ECO:0000256" key="3">
    <source>
        <dbReference type="ARBA" id="ARBA00012438"/>
    </source>
</evidence>
<dbReference type="SMART" id="SM00387">
    <property type="entry name" value="HATPase_c"/>
    <property type="match status" value="1"/>
</dbReference>
<evidence type="ECO:0000259" key="13">
    <source>
        <dbReference type="PROSITE" id="PS50109"/>
    </source>
</evidence>
<dbReference type="GO" id="GO:0000155">
    <property type="term" value="F:phosphorelay sensor kinase activity"/>
    <property type="evidence" value="ECO:0007669"/>
    <property type="project" value="InterPro"/>
</dbReference>
<evidence type="ECO:0000256" key="5">
    <source>
        <dbReference type="ARBA" id="ARBA00022679"/>
    </source>
</evidence>
<comment type="subcellular location">
    <subcellularLocation>
        <location evidence="2">Membrane</location>
    </subcellularLocation>
</comment>
<evidence type="ECO:0000256" key="7">
    <source>
        <dbReference type="ARBA" id="ARBA00022741"/>
    </source>
</evidence>
<feature type="domain" description="Histidine kinase" evidence="13">
    <location>
        <begin position="92"/>
        <end position="310"/>
    </location>
</feature>
<dbReference type="InterPro" id="IPR005467">
    <property type="entry name" value="His_kinase_dom"/>
</dbReference>
<keyword evidence="4" id="KW-0597">Phosphoprotein</keyword>
<keyword evidence="5" id="KW-0808">Transferase</keyword>
<dbReference type="InterPro" id="IPR003594">
    <property type="entry name" value="HATPase_dom"/>
</dbReference>
<evidence type="ECO:0000256" key="9">
    <source>
        <dbReference type="ARBA" id="ARBA00022840"/>
    </source>
</evidence>
<keyword evidence="9" id="KW-0067">ATP-binding</keyword>
<dbReference type="InterPro" id="IPR036097">
    <property type="entry name" value="HisK_dim/P_sf"/>
</dbReference>
<keyword evidence="10" id="KW-1133">Transmembrane helix</keyword>
<dbReference type="Proteomes" id="UP001139347">
    <property type="component" value="Unassembled WGS sequence"/>
</dbReference>
<evidence type="ECO:0000256" key="4">
    <source>
        <dbReference type="ARBA" id="ARBA00022553"/>
    </source>
</evidence>
<dbReference type="SUPFAM" id="SSF55874">
    <property type="entry name" value="ATPase domain of HSP90 chaperone/DNA topoisomerase II/histidine kinase"/>
    <property type="match status" value="1"/>
</dbReference>
<comment type="catalytic activity">
    <reaction evidence="1">
        <text>ATP + protein L-histidine = ADP + protein N-phospho-L-histidine.</text>
        <dbReference type="EC" id="2.7.13.3"/>
    </reaction>
</comment>
<dbReference type="EC" id="2.7.13.3" evidence="3"/>
<dbReference type="SMART" id="SM00388">
    <property type="entry name" value="HisKA"/>
    <property type="match status" value="1"/>
</dbReference>
<evidence type="ECO:0000256" key="11">
    <source>
        <dbReference type="ARBA" id="ARBA00023012"/>
    </source>
</evidence>
<name>A0A9X1WVJ6_9BACL</name>
<evidence type="ECO:0000256" key="1">
    <source>
        <dbReference type="ARBA" id="ARBA00000085"/>
    </source>
</evidence>
<dbReference type="GO" id="GO:0016036">
    <property type="term" value="P:cellular response to phosphate starvation"/>
    <property type="evidence" value="ECO:0007669"/>
    <property type="project" value="TreeGrafter"/>
</dbReference>